<gene>
    <name evidence="6" type="ORF">ABVQ20_15900</name>
</gene>
<name>A0ABV2DEK1_9HYPH</name>
<evidence type="ECO:0000256" key="1">
    <source>
        <dbReference type="ARBA" id="ARBA00001933"/>
    </source>
</evidence>
<comment type="cofactor">
    <cofactor evidence="1">
        <name>pyridoxal 5'-phosphate</name>
        <dbReference type="ChEBI" id="CHEBI:597326"/>
    </cofactor>
</comment>
<feature type="domain" description="Aromatic amino acid beta-eliminating lyase/threonine aldolase" evidence="5">
    <location>
        <begin position="6"/>
        <end position="295"/>
    </location>
</feature>
<dbReference type="PANTHER" id="PTHR48097:SF9">
    <property type="entry name" value="L-THREONINE ALDOLASE"/>
    <property type="match status" value="1"/>
</dbReference>
<protein>
    <submittedName>
        <fullName evidence="6">GntG family PLP-dependent aldolase</fullName>
    </submittedName>
</protein>
<comment type="caution">
    <text evidence="6">The sequence shown here is derived from an EMBL/GenBank/DDBJ whole genome shotgun (WGS) entry which is preliminary data.</text>
</comment>
<dbReference type="EMBL" id="JBEWSZ010000001">
    <property type="protein sequence ID" value="MET2828466.1"/>
    <property type="molecule type" value="Genomic_DNA"/>
</dbReference>
<dbReference type="InterPro" id="IPR015421">
    <property type="entry name" value="PyrdxlP-dep_Trfase_major"/>
</dbReference>
<evidence type="ECO:0000256" key="3">
    <source>
        <dbReference type="ARBA" id="ARBA00011881"/>
    </source>
</evidence>
<proteinExistence type="inferred from homology"/>
<comment type="similarity">
    <text evidence="2">Belongs to the threonine aldolase family.</text>
</comment>
<dbReference type="InterPro" id="IPR023603">
    <property type="entry name" value="Low_specificity_L-TA-like"/>
</dbReference>
<dbReference type="PANTHER" id="PTHR48097">
    <property type="entry name" value="L-THREONINE ALDOLASE-RELATED"/>
    <property type="match status" value="1"/>
</dbReference>
<accession>A0ABV2DEK1</accession>
<keyword evidence="4" id="KW-0663">Pyridoxal phosphate</keyword>
<organism evidence="6 7">
    <name type="scientific">Mesorhizobium shangrilense</name>
    <dbReference type="NCBI Taxonomy" id="460060"/>
    <lineage>
        <taxon>Bacteria</taxon>
        <taxon>Pseudomonadati</taxon>
        <taxon>Pseudomonadota</taxon>
        <taxon>Alphaproteobacteria</taxon>
        <taxon>Hyphomicrobiales</taxon>
        <taxon>Phyllobacteriaceae</taxon>
        <taxon>Mesorhizobium</taxon>
    </lineage>
</organism>
<evidence type="ECO:0000313" key="7">
    <source>
        <dbReference type="Proteomes" id="UP001548832"/>
    </source>
</evidence>
<dbReference type="Proteomes" id="UP001548832">
    <property type="component" value="Unassembled WGS sequence"/>
</dbReference>
<evidence type="ECO:0000313" key="6">
    <source>
        <dbReference type="EMBL" id="MET2828466.1"/>
    </source>
</evidence>
<reference evidence="6 7" key="1">
    <citation type="submission" date="2024-06" db="EMBL/GenBank/DDBJ databases">
        <authorList>
            <person name="Kim D.-U."/>
        </authorList>
    </citation>
    <scope>NUCLEOTIDE SEQUENCE [LARGE SCALE GENOMIC DNA]</scope>
    <source>
        <strain evidence="6 7">KACC15460</strain>
    </source>
</reference>
<dbReference type="Gene3D" id="3.40.640.10">
    <property type="entry name" value="Type I PLP-dependent aspartate aminotransferase-like (Major domain)"/>
    <property type="match status" value="1"/>
</dbReference>
<keyword evidence="7" id="KW-1185">Reference proteome</keyword>
<dbReference type="Pfam" id="PF01212">
    <property type="entry name" value="Beta_elim_lyase"/>
    <property type="match status" value="1"/>
</dbReference>
<evidence type="ECO:0000256" key="4">
    <source>
        <dbReference type="ARBA" id="ARBA00022898"/>
    </source>
</evidence>
<dbReference type="InterPro" id="IPR015422">
    <property type="entry name" value="PyrdxlP-dep_Trfase_small"/>
</dbReference>
<dbReference type="SUPFAM" id="SSF53383">
    <property type="entry name" value="PLP-dependent transferases"/>
    <property type="match status" value="1"/>
</dbReference>
<dbReference type="RefSeq" id="WP_354460467.1">
    <property type="nucleotide sequence ID" value="NZ_JBEWSZ010000001.1"/>
</dbReference>
<dbReference type="Gene3D" id="3.90.1150.10">
    <property type="entry name" value="Aspartate Aminotransferase, domain 1"/>
    <property type="match status" value="1"/>
</dbReference>
<evidence type="ECO:0000256" key="2">
    <source>
        <dbReference type="ARBA" id="ARBA00006966"/>
    </source>
</evidence>
<dbReference type="InterPro" id="IPR015424">
    <property type="entry name" value="PyrdxlP-dep_Trfase"/>
</dbReference>
<comment type="subunit">
    <text evidence="3">Homotetramer.</text>
</comment>
<dbReference type="NCBIfam" id="NF041359">
    <property type="entry name" value="GntG_guanitoxin"/>
    <property type="match status" value="1"/>
</dbReference>
<evidence type="ECO:0000259" key="5">
    <source>
        <dbReference type="Pfam" id="PF01212"/>
    </source>
</evidence>
<sequence>MTTRLDFRSDTLTVPSKTMRARMADAEVGDDYYREDPTIRALEEYAAELLGKEAALFVLSGTMGNLVSIRAQVPHGSATIVSSTSHIHINETGHLAAVCGLTSHPLPTPDGRYPLELLNTFAPVQASNQRPSVLNPTLKLICVENTHNGEGGRCLDVDYLTELRSFASARGLVFHMDGARFFNAAVALSRKPSDLANPVDSVTVCLSKGLGAPGGSIVAGSRAFVEEARHWRQMVGGGMRQAGVLAAAGLMALRENIDDLAIDHANAKRLANGLKEMGLDVNTAAVETNIVMAYVPDEFGDPRAFHSRLADAGVLALSPKGKRLRFVTHRDLSTADVETALERIHKITRI</sequence>
<dbReference type="InterPro" id="IPR001597">
    <property type="entry name" value="ArAA_b-elim_lyase/Thr_aldolase"/>
</dbReference>
<dbReference type="PIRSF" id="PIRSF017617">
    <property type="entry name" value="Thr_aldolase"/>
    <property type="match status" value="1"/>
</dbReference>